<proteinExistence type="predicted"/>
<feature type="region of interest" description="Disordered" evidence="1">
    <location>
        <begin position="22"/>
        <end position="54"/>
    </location>
</feature>
<evidence type="ECO:0008006" key="5">
    <source>
        <dbReference type="Google" id="ProtNLM"/>
    </source>
</evidence>
<dbReference type="RefSeq" id="WP_135944005.1">
    <property type="nucleotide sequence ID" value="NZ_BMEI01000001.1"/>
</dbReference>
<protein>
    <recommendedName>
        <fullName evidence="5">Periplasmic heavy metal sensor</fullName>
    </recommendedName>
</protein>
<dbReference type="OrthoDB" id="7428623at2"/>
<organism evidence="3 4">
    <name type="scientific">Marinicauda pacifica</name>
    <dbReference type="NCBI Taxonomy" id="1133559"/>
    <lineage>
        <taxon>Bacteria</taxon>
        <taxon>Pseudomonadati</taxon>
        <taxon>Pseudomonadota</taxon>
        <taxon>Alphaproteobacteria</taxon>
        <taxon>Maricaulales</taxon>
        <taxon>Maricaulaceae</taxon>
        <taxon>Marinicauda</taxon>
    </lineage>
</organism>
<sequence>MKQIWITAIAASALLGGAAFGQQPDADGDHGAHHGAESTTQSSHGDRGAHRPMMMGEMDMTGHHEHMTRMRSLMDEARNTDDPEERRRLMAEHRELMQSRMGAMMDHCDHGDMMERCSQRMSMMQDMMEQMMARQEMMEGSANAGGGE</sequence>
<evidence type="ECO:0000313" key="3">
    <source>
        <dbReference type="EMBL" id="TGY94809.1"/>
    </source>
</evidence>
<keyword evidence="2" id="KW-0732">Signal</keyword>
<gene>
    <name evidence="3" type="ORF">E5162_05980</name>
</gene>
<reference evidence="3 4" key="1">
    <citation type="journal article" date="2013" name="Int. J. Syst. Evol. Microbiol.">
        <title>Marinicauda pacifica gen. nov., sp. nov., a prosthecate alphaproteobacterium of the family Hyphomonadaceae isolated from deep seawater.</title>
        <authorList>
            <person name="Zhang X.Y."/>
            <person name="Li G.W."/>
            <person name="Wang C.S."/>
            <person name="Zhang Y.J."/>
            <person name="Xu X.W."/>
            <person name="Li H."/>
            <person name="Liu A."/>
            <person name="Liu C."/>
            <person name="Xie B.B."/>
            <person name="Qin Q.L."/>
            <person name="Xu Z."/>
            <person name="Chen X.L."/>
            <person name="Zhou B.C."/>
            <person name="Zhang Y.Z."/>
        </authorList>
    </citation>
    <scope>NUCLEOTIDE SEQUENCE [LARGE SCALE GENOMIC DNA]</scope>
    <source>
        <strain evidence="3 4">P-1 km-3</strain>
    </source>
</reference>
<name>A0A4V3RZN4_9PROT</name>
<feature type="signal peptide" evidence="2">
    <location>
        <begin position="1"/>
        <end position="21"/>
    </location>
</feature>
<dbReference type="EMBL" id="SRXV01000001">
    <property type="protein sequence ID" value="TGY94809.1"/>
    <property type="molecule type" value="Genomic_DNA"/>
</dbReference>
<dbReference type="AlphaFoldDB" id="A0A4V3RZN4"/>
<accession>A0A4V3RZN4</accession>
<dbReference type="Proteomes" id="UP000305451">
    <property type="component" value="Unassembled WGS sequence"/>
</dbReference>
<evidence type="ECO:0000256" key="1">
    <source>
        <dbReference type="SAM" id="MobiDB-lite"/>
    </source>
</evidence>
<keyword evidence="4" id="KW-1185">Reference proteome</keyword>
<feature type="compositionally biased region" description="Basic and acidic residues" evidence="1">
    <location>
        <begin position="27"/>
        <end position="36"/>
    </location>
</feature>
<evidence type="ECO:0000313" key="4">
    <source>
        <dbReference type="Proteomes" id="UP000305451"/>
    </source>
</evidence>
<evidence type="ECO:0000256" key="2">
    <source>
        <dbReference type="SAM" id="SignalP"/>
    </source>
</evidence>
<feature type="chain" id="PRO_5020337011" description="Periplasmic heavy metal sensor" evidence="2">
    <location>
        <begin position="22"/>
        <end position="148"/>
    </location>
</feature>
<comment type="caution">
    <text evidence="3">The sequence shown here is derived from an EMBL/GenBank/DDBJ whole genome shotgun (WGS) entry which is preliminary data.</text>
</comment>